<dbReference type="PROSITE" id="PS51996">
    <property type="entry name" value="TR_MART"/>
    <property type="match status" value="1"/>
</dbReference>
<evidence type="ECO:0000313" key="5">
    <source>
        <dbReference type="EMBL" id="CAF3375117.1"/>
    </source>
</evidence>
<feature type="repeat" description="TPR" evidence="3">
    <location>
        <begin position="670"/>
        <end position="703"/>
    </location>
</feature>
<keyword evidence="2 3" id="KW-0802">TPR repeat</keyword>
<feature type="compositionally biased region" description="Polar residues" evidence="4">
    <location>
        <begin position="252"/>
        <end position="265"/>
    </location>
</feature>
<keyword evidence="1" id="KW-0677">Repeat</keyword>
<dbReference type="Gene3D" id="1.25.40.10">
    <property type="entry name" value="Tetratricopeptide repeat domain"/>
    <property type="match status" value="2"/>
</dbReference>
<dbReference type="PROSITE" id="PS50005">
    <property type="entry name" value="TPR"/>
    <property type="match status" value="4"/>
</dbReference>
<dbReference type="Gene3D" id="3.90.176.10">
    <property type="entry name" value="Toxin ADP-ribosyltransferase, Chain A, domain 1"/>
    <property type="match status" value="1"/>
</dbReference>
<name>A0A817Y7L2_9BILA</name>
<evidence type="ECO:0000256" key="2">
    <source>
        <dbReference type="ARBA" id="ARBA00022803"/>
    </source>
</evidence>
<evidence type="ECO:0000313" key="7">
    <source>
        <dbReference type="Proteomes" id="UP000663869"/>
    </source>
</evidence>
<dbReference type="EMBL" id="CAJOBQ010003966">
    <property type="protein sequence ID" value="CAF4623196.1"/>
    <property type="molecule type" value="Genomic_DNA"/>
</dbReference>
<dbReference type="InterPro" id="IPR011990">
    <property type="entry name" value="TPR-like_helical_dom_sf"/>
</dbReference>
<evidence type="ECO:0000256" key="3">
    <source>
        <dbReference type="PROSITE-ProRule" id="PRU00339"/>
    </source>
</evidence>
<dbReference type="PANTHER" id="PTHR45641:SF19">
    <property type="entry name" value="NEPHROCYSTIN-3"/>
    <property type="match status" value="1"/>
</dbReference>
<feature type="repeat" description="TPR" evidence="3">
    <location>
        <begin position="586"/>
        <end position="619"/>
    </location>
</feature>
<dbReference type="AlphaFoldDB" id="A0A817Y7L2"/>
<feature type="region of interest" description="Disordered" evidence="4">
    <location>
        <begin position="243"/>
        <end position="265"/>
    </location>
</feature>
<proteinExistence type="predicted"/>
<dbReference type="Proteomes" id="UP000663862">
    <property type="component" value="Unassembled WGS sequence"/>
</dbReference>
<feature type="repeat" description="TPR" evidence="3">
    <location>
        <begin position="628"/>
        <end position="661"/>
    </location>
</feature>
<dbReference type="PROSITE" id="PS50293">
    <property type="entry name" value="TPR_REGION"/>
    <property type="match status" value="1"/>
</dbReference>
<accession>A0A817Y7L2</accession>
<dbReference type="SUPFAM" id="SSF56399">
    <property type="entry name" value="ADP-ribosylation"/>
    <property type="match status" value="1"/>
</dbReference>
<dbReference type="SMART" id="SM00028">
    <property type="entry name" value="TPR"/>
    <property type="match status" value="5"/>
</dbReference>
<dbReference type="Pfam" id="PF13424">
    <property type="entry name" value="TPR_12"/>
    <property type="match status" value="3"/>
</dbReference>
<dbReference type="Proteomes" id="UP000663869">
    <property type="component" value="Unassembled WGS sequence"/>
</dbReference>
<evidence type="ECO:0000313" key="6">
    <source>
        <dbReference type="EMBL" id="CAF4623196.1"/>
    </source>
</evidence>
<organism evidence="5 7">
    <name type="scientific">Rotaria socialis</name>
    <dbReference type="NCBI Taxonomy" id="392032"/>
    <lineage>
        <taxon>Eukaryota</taxon>
        <taxon>Metazoa</taxon>
        <taxon>Spiralia</taxon>
        <taxon>Gnathifera</taxon>
        <taxon>Rotifera</taxon>
        <taxon>Eurotatoria</taxon>
        <taxon>Bdelloidea</taxon>
        <taxon>Philodinida</taxon>
        <taxon>Philodinidae</taxon>
        <taxon>Rotaria</taxon>
    </lineage>
</organism>
<comment type="caution">
    <text evidence="5">The sequence shown here is derived from an EMBL/GenBank/DDBJ whole genome shotgun (WGS) entry which is preliminary data.</text>
</comment>
<protein>
    <submittedName>
        <fullName evidence="5">Uncharacterized protein</fullName>
    </submittedName>
</protein>
<evidence type="ECO:0000256" key="1">
    <source>
        <dbReference type="ARBA" id="ARBA00022737"/>
    </source>
</evidence>
<dbReference type="PANTHER" id="PTHR45641">
    <property type="entry name" value="TETRATRICOPEPTIDE REPEAT PROTEIN (AFU_ORTHOLOGUE AFUA_6G03870)"/>
    <property type="match status" value="1"/>
</dbReference>
<sequence length="745" mass="86882">MNEKFHQQHHGVASHSVIYNNSNINSMSSLSSMEPQPLQKSLGNNSFKYDNFIEQQLIKEKINNIRKHSGNKHDDVDEWLQNIEQDFSSTLVSEEIKLKLIPKSLTNDAKMATFMIEENLETFSLIWLDASVNETQENIDAQHQLRTSINFLKTFDDADKCETYIKSLQRDDRVVLIASGRLGQIIVPRIHSLRQLAAIYVYCKDKKRNELWANQFKKVRGIIVLLDELISLIRSDQERRSRNKVDEPLPINLSNRNTKQEQSTNDLSGQFIQSELLIDCLLRMKSNSVEKKEFITLCQNYYKGNSKELSVLNDFEKYYSSERCLWWYTREAFLYRLMNKALRVLNIDLLFLFRFFIRDIGQQLEKRRCSSSLRLYRCQLMSKDEIELFKNYIGKHIAMNSFFSTSTRRDKALLFLDYSSDLEQVLFEIEADPQLKGIKPFANITSSSFYPDEEEVLFMFGSIFKILNVDCDKDELWTVQLALASDEHHDSKSIINQMKNEYIKQDTNMLTYGNTIRDMGKFNEAEKYYRRFLNESSHSPKDNADCYYSLGTLATAKGKYDESLQWHMDALAIRVENLNSSDPNIASSYNSIAIVYRKKHDYVQALKSYEKALKIWEQSFGENHSKVAMCLNNIGAVYEDQKDYLKALEYYNMALNIAKQHVPIDYRSLSAIHNNIGNIYFMIKKYDHALEHYNEAFQIKLKFLPNQHPSIAAALRNIGMVHEKKGSIKKAQEYYTQANAMNSAT</sequence>
<gene>
    <name evidence="5" type="ORF">FME351_LOCUS6710</name>
    <name evidence="6" type="ORF">TSG867_LOCUS29151</name>
</gene>
<evidence type="ECO:0000256" key="4">
    <source>
        <dbReference type="SAM" id="MobiDB-lite"/>
    </source>
</evidence>
<dbReference type="InterPro" id="IPR019734">
    <property type="entry name" value="TPR_rpt"/>
</dbReference>
<feature type="repeat" description="TPR" evidence="3">
    <location>
        <begin position="544"/>
        <end position="577"/>
    </location>
</feature>
<reference evidence="5" key="1">
    <citation type="submission" date="2021-02" db="EMBL/GenBank/DDBJ databases">
        <authorList>
            <person name="Nowell W R."/>
        </authorList>
    </citation>
    <scope>NUCLEOTIDE SEQUENCE</scope>
</reference>
<dbReference type="SUPFAM" id="SSF48452">
    <property type="entry name" value="TPR-like"/>
    <property type="match status" value="1"/>
</dbReference>
<dbReference type="EMBL" id="CAJNYU010000578">
    <property type="protein sequence ID" value="CAF3375117.1"/>
    <property type="molecule type" value="Genomic_DNA"/>
</dbReference>